<dbReference type="Proteomes" id="UP001054902">
    <property type="component" value="Unassembled WGS sequence"/>
</dbReference>
<protein>
    <submittedName>
        <fullName evidence="2">Uncharacterized protein</fullName>
    </submittedName>
</protein>
<evidence type="ECO:0000313" key="2">
    <source>
        <dbReference type="EMBL" id="GFH49590.1"/>
    </source>
</evidence>
<accession>A0AAD3CRM3</accession>
<dbReference type="AlphaFoldDB" id="A0AAD3CRM3"/>
<gene>
    <name evidence="2" type="ORF">CTEN210_06066</name>
</gene>
<evidence type="ECO:0000313" key="3">
    <source>
        <dbReference type="Proteomes" id="UP001054902"/>
    </source>
</evidence>
<sequence length="103" mass="11821">MLPSTAGAGLRATATTIKREKEQTEQTPKLRHAVNSNGSKARKLKLTDDDDIEFYRYEVEHGYLTYENFESALTETQNDDQDDDYVFQNAHTITEDLMDTEDL</sequence>
<proteinExistence type="predicted"/>
<comment type="caution">
    <text evidence="2">The sequence shown here is derived from an EMBL/GenBank/DDBJ whole genome shotgun (WGS) entry which is preliminary data.</text>
</comment>
<dbReference type="EMBL" id="BLLK01000038">
    <property type="protein sequence ID" value="GFH49590.1"/>
    <property type="molecule type" value="Genomic_DNA"/>
</dbReference>
<feature type="compositionally biased region" description="Low complexity" evidence="1">
    <location>
        <begin position="1"/>
        <end position="16"/>
    </location>
</feature>
<organism evidence="2 3">
    <name type="scientific">Chaetoceros tenuissimus</name>
    <dbReference type="NCBI Taxonomy" id="426638"/>
    <lineage>
        <taxon>Eukaryota</taxon>
        <taxon>Sar</taxon>
        <taxon>Stramenopiles</taxon>
        <taxon>Ochrophyta</taxon>
        <taxon>Bacillariophyta</taxon>
        <taxon>Coscinodiscophyceae</taxon>
        <taxon>Chaetocerotophycidae</taxon>
        <taxon>Chaetocerotales</taxon>
        <taxon>Chaetocerotaceae</taxon>
        <taxon>Chaetoceros</taxon>
    </lineage>
</organism>
<keyword evidence="3" id="KW-1185">Reference proteome</keyword>
<reference evidence="2 3" key="1">
    <citation type="journal article" date="2021" name="Sci. Rep.">
        <title>The genome of the diatom Chaetoceros tenuissimus carries an ancient integrated fragment of an extant virus.</title>
        <authorList>
            <person name="Hongo Y."/>
            <person name="Kimura K."/>
            <person name="Takaki Y."/>
            <person name="Yoshida Y."/>
            <person name="Baba S."/>
            <person name="Kobayashi G."/>
            <person name="Nagasaki K."/>
            <person name="Hano T."/>
            <person name="Tomaru Y."/>
        </authorList>
    </citation>
    <scope>NUCLEOTIDE SEQUENCE [LARGE SCALE GENOMIC DNA]</scope>
    <source>
        <strain evidence="2 3">NIES-3715</strain>
    </source>
</reference>
<evidence type="ECO:0000256" key="1">
    <source>
        <dbReference type="SAM" id="MobiDB-lite"/>
    </source>
</evidence>
<name>A0AAD3CRM3_9STRA</name>
<feature type="region of interest" description="Disordered" evidence="1">
    <location>
        <begin position="1"/>
        <end position="41"/>
    </location>
</feature>